<feature type="transmembrane region" description="Helical" evidence="1">
    <location>
        <begin position="42"/>
        <end position="63"/>
    </location>
</feature>
<sequence length="109" mass="11599">MSDHLALLLVLAALILASAFAHLALAVLLLLLTSALTGTVATLLAALITTLIILVCHLTLLFTPLSKAAMKRMPGHSVPFVTLNGWPLDLAPYVSYAFSIRSMEDKQAC</sequence>
<keyword evidence="1" id="KW-0472">Membrane</keyword>
<dbReference type="GO" id="GO:0008233">
    <property type="term" value="F:peptidase activity"/>
    <property type="evidence" value="ECO:0007669"/>
    <property type="project" value="UniProtKB-KW"/>
</dbReference>
<name>A0A846MG44_9SPHN</name>
<keyword evidence="1" id="KW-0812">Transmembrane</keyword>
<keyword evidence="1" id="KW-1133">Transmembrane helix</keyword>
<gene>
    <name evidence="2" type="ORF">FHS54_002014</name>
</gene>
<keyword evidence="2" id="KW-0378">Hydrolase</keyword>
<comment type="caution">
    <text evidence="2">The sequence shown here is derived from an EMBL/GenBank/DDBJ whole genome shotgun (WGS) entry which is preliminary data.</text>
</comment>
<reference evidence="2 3" key="1">
    <citation type="submission" date="2020-03" db="EMBL/GenBank/DDBJ databases">
        <title>Genomic Encyclopedia of Type Strains, Phase IV (KMG-IV): sequencing the most valuable type-strain genomes for metagenomic binning, comparative biology and taxonomic classification.</title>
        <authorList>
            <person name="Goeker M."/>
        </authorList>
    </citation>
    <scope>NUCLEOTIDE SEQUENCE [LARGE SCALE GENOMIC DNA]</scope>
    <source>
        <strain evidence="2 3">DSM 21299</strain>
    </source>
</reference>
<proteinExistence type="predicted"/>
<keyword evidence="3" id="KW-1185">Reference proteome</keyword>
<evidence type="ECO:0000313" key="3">
    <source>
        <dbReference type="Proteomes" id="UP000576821"/>
    </source>
</evidence>
<dbReference type="Proteomes" id="UP000576821">
    <property type="component" value="Unassembled WGS sequence"/>
</dbReference>
<accession>A0A846MG44</accession>
<keyword evidence="2" id="KW-0645">Protease</keyword>
<organism evidence="2 3">
    <name type="scientific">Sphingobium vermicomposti</name>
    <dbReference type="NCBI Taxonomy" id="529005"/>
    <lineage>
        <taxon>Bacteria</taxon>
        <taxon>Pseudomonadati</taxon>
        <taxon>Pseudomonadota</taxon>
        <taxon>Alphaproteobacteria</taxon>
        <taxon>Sphingomonadales</taxon>
        <taxon>Sphingomonadaceae</taxon>
        <taxon>Sphingobium</taxon>
    </lineage>
</organism>
<dbReference type="GO" id="GO:0006508">
    <property type="term" value="P:proteolysis"/>
    <property type="evidence" value="ECO:0007669"/>
    <property type="project" value="UniProtKB-KW"/>
</dbReference>
<protein>
    <submittedName>
        <fullName evidence="2">Membrane protein implicated in regulation of membrane protease activity</fullName>
    </submittedName>
</protein>
<evidence type="ECO:0000256" key="1">
    <source>
        <dbReference type="SAM" id="Phobius"/>
    </source>
</evidence>
<dbReference type="AlphaFoldDB" id="A0A846MG44"/>
<dbReference type="EMBL" id="JAASQR010000003">
    <property type="protein sequence ID" value="NIJ17025.1"/>
    <property type="molecule type" value="Genomic_DNA"/>
</dbReference>
<evidence type="ECO:0000313" key="2">
    <source>
        <dbReference type="EMBL" id="NIJ17025.1"/>
    </source>
</evidence>